<dbReference type="SUPFAM" id="SSF55073">
    <property type="entry name" value="Nucleotide cyclase"/>
    <property type="match status" value="1"/>
</dbReference>
<dbReference type="GO" id="GO:0004016">
    <property type="term" value="F:adenylate cyclase activity"/>
    <property type="evidence" value="ECO:0007669"/>
    <property type="project" value="UniProtKB-ARBA"/>
</dbReference>
<dbReference type="SUPFAM" id="SSF158472">
    <property type="entry name" value="HAMP domain-like"/>
    <property type="match status" value="1"/>
</dbReference>
<feature type="domain" description="Guanylate cyclase" evidence="8">
    <location>
        <begin position="405"/>
        <end position="537"/>
    </location>
</feature>
<keyword evidence="5 7" id="KW-1133">Transmembrane helix</keyword>
<sequence length="627" mass="68627">MKNLSLRSKLMVITSGLIIISLIVLSVISIRYFAQDKTDLIKLQTNDTAKLIAERLKTEIGAKIEALTVFDRYAAAASSAGSPRKKAERKKGKAAASAPQTPMAAGTGVLRVSRYIYNASGISRVYKRDIASAQQALELGADLFERDEGRLAERLKAVFKGQTLVLTRTQAFGKPVWFLAFPIIEGQVAERVVAAYLSSEVLDSAFTSRVYTSFFVDSDRAVIVHTDKKETLAGRSLKDHPAVVFLQGQETKAGFSIYPNSATGHEYFGAYSKLEVGSTAIVVELEKDKALESVRLLQITAALIAGIIILVALILVYFFAKTISEPVRELRDAAEKIKSGDYHLRLTPRSGDEVGALTQSFNEMAVGLEEREKLKGALGKFVNPEIAEKAMKGELKLGGERRTATIFFSDIRSFTAISEQLQPEEVVEFLNAYMTIMVKIIGDHNGIVDKFIGDAIMAVWGVPESKGNDALNAVNATIEMRRALLEFNKGRGSAKKPIIKIGCGLNTGAVLAGQIGSEDRLDYTVIGDAVNLASRVETLNKPFGTDILISQDTYNVVKNDFDCEPMQKIKVKGKSQPQQIYAVLRKKGDKNGPKDLKELRKLLGIDMSGKPKKSGDDEEVKYEILEG</sequence>
<dbReference type="InterPro" id="IPR001054">
    <property type="entry name" value="A/G_cyclase"/>
</dbReference>
<dbReference type="InterPro" id="IPR003660">
    <property type="entry name" value="HAMP_dom"/>
</dbReference>
<dbReference type="Proteomes" id="UP000006048">
    <property type="component" value="Chromosome"/>
</dbReference>
<evidence type="ECO:0000256" key="7">
    <source>
        <dbReference type="SAM" id="Phobius"/>
    </source>
</evidence>
<evidence type="ECO:0000313" key="11">
    <source>
        <dbReference type="Proteomes" id="UP000006048"/>
    </source>
</evidence>
<feature type="domain" description="HAMP" evidence="9">
    <location>
        <begin position="321"/>
        <end position="373"/>
    </location>
</feature>
<dbReference type="PATRIC" id="fig|869212.3.peg.1770"/>
<feature type="transmembrane region" description="Helical" evidence="7">
    <location>
        <begin position="12"/>
        <end position="34"/>
    </location>
</feature>
<dbReference type="KEGG" id="tpx:Turpa_1773"/>
<dbReference type="CDD" id="cd07302">
    <property type="entry name" value="CHD"/>
    <property type="match status" value="1"/>
</dbReference>
<keyword evidence="3" id="KW-1003">Cell membrane</keyword>
<dbReference type="Pfam" id="PF00211">
    <property type="entry name" value="Guanylate_cyc"/>
    <property type="match status" value="1"/>
</dbReference>
<dbReference type="InterPro" id="IPR029787">
    <property type="entry name" value="Nucleotide_cyclase"/>
</dbReference>
<keyword evidence="4 7" id="KW-0812">Transmembrane</keyword>
<name>I4B563_TURPD</name>
<dbReference type="STRING" id="869212.Turpa_1773"/>
<dbReference type="Pfam" id="PF00672">
    <property type="entry name" value="HAMP"/>
    <property type="match status" value="1"/>
</dbReference>
<dbReference type="RefSeq" id="WP_014802929.1">
    <property type="nucleotide sequence ID" value="NC_018020.1"/>
</dbReference>
<organism evidence="10 11">
    <name type="scientific">Turneriella parva (strain ATCC BAA-1111 / DSM 21527 / NCTC 11395 / H)</name>
    <name type="common">Leptospira parva</name>
    <dbReference type="NCBI Taxonomy" id="869212"/>
    <lineage>
        <taxon>Bacteria</taxon>
        <taxon>Pseudomonadati</taxon>
        <taxon>Spirochaetota</taxon>
        <taxon>Spirochaetia</taxon>
        <taxon>Leptospirales</taxon>
        <taxon>Leptospiraceae</taxon>
        <taxon>Turneriella</taxon>
    </lineage>
</organism>
<keyword evidence="6 7" id="KW-0472">Membrane</keyword>
<dbReference type="SMART" id="SM00304">
    <property type="entry name" value="HAMP"/>
    <property type="match status" value="1"/>
</dbReference>
<evidence type="ECO:0000256" key="6">
    <source>
        <dbReference type="ARBA" id="ARBA00023136"/>
    </source>
</evidence>
<dbReference type="AlphaFoldDB" id="I4B563"/>
<dbReference type="GO" id="GO:0030313">
    <property type="term" value="C:cell envelope"/>
    <property type="evidence" value="ECO:0007669"/>
    <property type="project" value="UniProtKB-SubCell"/>
</dbReference>
<evidence type="ECO:0000256" key="2">
    <source>
        <dbReference type="ARBA" id="ARBA00005381"/>
    </source>
</evidence>
<protein>
    <submittedName>
        <fullName evidence="10">Adenylate/guanylate cyclase with integral membrane sensor</fullName>
    </submittedName>
</protein>
<keyword evidence="11" id="KW-1185">Reference proteome</keyword>
<dbReference type="Gene3D" id="6.10.340.10">
    <property type="match status" value="1"/>
</dbReference>
<dbReference type="PANTHER" id="PTHR43081:SF1">
    <property type="entry name" value="ADENYLATE CYCLASE, TERMINAL-DIFFERENTIATION SPECIFIC"/>
    <property type="match status" value="1"/>
</dbReference>
<evidence type="ECO:0000313" key="10">
    <source>
        <dbReference type="EMBL" id="AFM12420.1"/>
    </source>
</evidence>
<dbReference type="PROSITE" id="PS50885">
    <property type="entry name" value="HAMP"/>
    <property type="match status" value="1"/>
</dbReference>
<dbReference type="FunFam" id="3.30.70.1230:FF:000016">
    <property type="entry name" value="Adenylate/guanylate cyclase domain-containing protein"/>
    <property type="match status" value="1"/>
</dbReference>
<evidence type="ECO:0000256" key="5">
    <source>
        <dbReference type="ARBA" id="ARBA00022989"/>
    </source>
</evidence>
<dbReference type="CDD" id="cd06225">
    <property type="entry name" value="HAMP"/>
    <property type="match status" value="1"/>
</dbReference>
<accession>I4B563</accession>
<dbReference type="EMBL" id="CP002959">
    <property type="protein sequence ID" value="AFM12420.1"/>
    <property type="molecule type" value="Genomic_DNA"/>
</dbReference>
<dbReference type="GO" id="GO:0016020">
    <property type="term" value="C:membrane"/>
    <property type="evidence" value="ECO:0007669"/>
    <property type="project" value="InterPro"/>
</dbReference>
<feature type="transmembrane region" description="Helical" evidence="7">
    <location>
        <begin position="296"/>
        <end position="320"/>
    </location>
</feature>
<dbReference type="PANTHER" id="PTHR43081">
    <property type="entry name" value="ADENYLATE CYCLASE, TERMINAL-DIFFERENTIATION SPECIFIC-RELATED"/>
    <property type="match status" value="1"/>
</dbReference>
<dbReference type="HOGENOM" id="CLU_016487_0_0_12"/>
<evidence type="ECO:0000259" key="8">
    <source>
        <dbReference type="PROSITE" id="PS50125"/>
    </source>
</evidence>
<dbReference type="GO" id="GO:0035556">
    <property type="term" value="P:intracellular signal transduction"/>
    <property type="evidence" value="ECO:0007669"/>
    <property type="project" value="InterPro"/>
</dbReference>
<dbReference type="SMART" id="SM00044">
    <property type="entry name" value="CYCc"/>
    <property type="match status" value="1"/>
</dbReference>
<dbReference type="GO" id="GO:0006171">
    <property type="term" value="P:cAMP biosynthetic process"/>
    <property type="evidence" value="ECO:0007669"/>
    <property type="project" value="TreeGrafter"/>
</dbReference>
<dbReference type="InterPro" id="IPR050697">
    <property type="entry name" value="Adenylyl/Guanylyl_Cyclase_3/4"/>
</dbReference>
<evidence type="ECO:0000256" key="4">
    <source>
        <dbReference type="ARBA" id="ARBA00022692"/>
    </source>
</evidence>
<evidence type="ECO:0000259" key="9">
    <source>
        <dbReference type="PROSITE" id="PS50885"/>
    </source>
</evidence>
<comment type="similarity">
    <text evidence="2">Belongs to the adenylyl cyclase class-3 family.</text>
</comment>
<evidence type="ECO:0000256" key="1">
    <source>
        <dbReference type="ARBA" id="ARBA00004196"/>
    </source>
</evidence>
<dbReference type="OrthoDB" id="9806704at2"/>
<dbReference type="Gene3D" id="3.30.70.1230">
    <property type="entry name" value="Nucleotide cyclase"/>
    <property type="match status" value="1"/>
</dbReference>
<dbReference type="CDD" id="cd18774">
    <property type="entry name" value="PDC2_HK_sensor"/>
    <property type="match status" value="1"/>
</dbReference>
<dbReference type="PROSITE" id="PS50125">
    <property type="entry name" value="GUANYLATE_CYCLASE_2"/>
    <property type="match status" value="1"/>
</dbReference>
<gene>
    <name evidence="10" type="ordered locus">Turpa_1773</name>
</gene>
<comment type="subcellular location">
    <subcellularLocation>
        <location evidence="1">Cell envelope</location>
    </subcellularLocation>
</comment>
<proteinExistence type="inferred from homology"/>
<evidence type="ECO:0000256" key="3">
    <source>
        <dbReference type="ARBA" id="ARBA00022475"/>
    </source>
</evidence>
<reference evidence="10 11" key="1">
    <citation type="submission" date="2012-06" db="EMBL/GenBank/DDBJ databases">
        <title>The complete chromosome of genome of Turneriella parva DSM 21527.</title>
        <authorList>
            <consortium name="US DOE Joint Genome Institute (JGI-PGF)"/>
            <person name="Lucas S."/>
            <person name="Han J."/>
            <person name="Lapidus A."/>
            <person name="Bruce D."/>
            <person name="Goodwin L."/>
            <person name="Pitluck S."/>
            <person name="Peters L."/>
            <person name="Kyrpides N."/>
            <person name="Mavromatis K."/>
            <person name="Ivanova N."/>
            <person name="Mikhailova N."/>
            <person name="Chertkov O."/>
            <person name="Detter J.C."/>
            <person name="Tapia R."/>
            <person name="Han C."/>
            <person name="Land M."/>
            <person name="Hauser L."/>
            <person name="Markowitz V."/>
            <person name="Cheng J.-F."/>
            <person name="Hugenholtz P."/>
            <person name="Woyke T."/>
            <person name="Wu D."/>
            <person name="Gronow S."/>
            <person name="Wellnitz S."/>
            <person name="Brambilla E."/>
            <person name="Klenk H.-P."/>
            <person name="Eisen J.A."/>
        </authorList>
    </citation>
    <scope>NUCLEOTIDE SEQUENCE [LARGE SCALE GENOMIC DNA]</scope>
    <source>
        <strain evidence="11">ATCC BAA-1111 / DSM 21527 / NCTC 11395 / H</strain>
    </source>
</reference>